<dbReference type="InterPro" id="IPR007110">
    <property type="entry name" value="Ig-like_dom"/>
</dbReference>
<evidence type="ECO:0000313" key="4">
    <source>
        <dbReference type="EMBL" id="KAG7332988.1"/>
    </source>
</evidence>
<keyword evidence="2" id="KW-0812">Transmembrane</keyword>
<dbReference type="Proteomes" id="UP000824219">
    <property type="component" value="Linkage Group LG04"/>
</dbReference>
<dbReference type="PROSITE" id="PS50835">
    <property type="entry name" value="IG_LIKE"/>
    <property type="match status" value="1"/>
</dbReference>
<keyword evidence="1" id="KW-0393">Immunoglobulin domain</keyword>
<dbReference type="InterPro" id="IPR013151">
    <property type="entry name" value="Immunoglobulin_dom"/>
</dbReference>
<dbReference type="InterPro" id="IPR013783">
    <property type="entry name" value="Ig-like_fold"/>
</dbReference>
<comment type="caution">
    <text evidence="4">The sequence shown here is derived from an EMBL/GenBank/DDBJ whole genome shotgun (WGS) entry which is preliminary data.</text>
</comment>
<proteinExistence type="predicted"/>
<name>A0A9D3SVQ4_9TELE</name>
<dbReference type="SMART" id="SM00409">
    <property type="entry name" value="IG"/>
    <property type="match status" value="2"/>
</dbReference>
<evidence type="ECO:0000256" key="1">
    <source>
        <dbReference type="ARBA" id="ARBA00023319"/>
    </source>
</evidence>
<dbReference type="Gene3D" id="2.60.40.10">
    <property type="entry name" value="Immunoglobulins"/>
    <property type="match status" value="1"/>
</dbReference>
<dbReference type="Pfam" id="PF00047">
    <property type="entry name" value="ig"/>
    <property type="match status" value="1"/>
</dbReference>
<keyword evidence="5" id="KW-1185">Reference proteome</keyword>
<accession>A0A9D3SVQ4</accession>
<feature type="domain" description="Ig-like" evidence="3">
    <location>
        <begin position="60"/>
        <end position="144"/>
    </location>
</feature>
<gene>
    <name evidence="4" type="ORF">KOW79_003123</name>
</gene>
<dbReference type="SUPFAM" id="SSF48726">
    <property type="entry name" value="Immunoglobulin"/>
    <property type="match status" value="2"/>
</dbReference>
<dbReference type="OrthoDB" id="8957767at2759"/>
<evidence type="ECO:0000313" key="5">
    <source>
        <dbReference type="Proteomes" id="UP000824219"/>
    </source>
</evidence>
<dbReference type="InterPro" id="IPR003599">
    <property type="entry name" value="Ig_sub"/>
</dbReference>
<dbReference type="AlphaFoldDB" id="A0A9D3SVQ4"/>
<dbReference type="EMBL" id="JAHKSW010000004">
    <property type="protein sequence ID" value="KAG7332988.1"/>
    <property type="molecule type" value="Genomic_DNA"/>
</dbReference>
<feature type="transmembrane region" description="Helical" evidence="2">
    <location>
        <begin position="262"/>
        <end position="285"/>
    </location>
</feature>
<keyword evidence="2" id="KW-0472">Membrane</keyword>
<reference evidence="4 5" key="1">
    <citation type="submission" date="2021-06" db="EMBL/GenBank/DDBJ databases">
        <title>Chromosome-level genome assembly of the red-tail catfish (Hemibagrus wyckioides).</title>
        <authorList>
            <person name="Shao F."/>
        </authorList>
    </citation>
    <scope>NUCLEOTIDE SEQUENCE [LARGE SCALE GENOMIC DNA]</scope>
    <source>
        <strain evidence="4">EC202008001</strain>
        <tissue evidence="4">Blood</tissue>
    </source>
</reference>
<dbReference type="InterPro" id="IPR036179">
    <property type="entry name" value="Ig-like_dom_sf"/>
</dbReference>
<evidence type="ECO:0000259" key="3">
    <source>
        <dbReference type="PROSITE" id="PS50835"/>
    </source>
</evidence>
<keyword evidence="2" id="KW-1133">Transmembrane helix</keyword>
<evidence type="ECO:0000256" key="2">
    <source>
        <dbReference type="SAM" id="Phobius"/>
    </source>
</evidence>
<protein>
    <recommendedName>
        <fullName evidence="3">Ig-like domain-containing protein</fullName>
    </recommendedName>
</protein>
<organism evidence="4 5">
    <name type="scientific">Hemibagrus wyckioides</name>
    <dbReference type="NCBI Taxonomy" id="337641"/>
    <lineage>
        <taxon>Eukaryota</taxon>
        <taxon>Metazoa</taxon>
        <taxon>Chordata</taxon>
        <taxon>Craniata</taxon>
        <taxon>Vertebrata</taxon>
        <taxon>Euteleostomi</taxon>
        <taxon>Actinopterygii</taxon>
        <taxon>Neopterygii</taxon>
        <taxon>Teleostei</taxon>
        <taxon>Ostariophysi</taxon>
        <taxon>Siluriformes</taxon>
        <taxon>Bagridae</taxon>
        <taxon>Hemibagrus</taxon>
    </lineage>
</organism>
<sequence>MTVCSVQIDISLTCEQGTVVSRSGHKNNSMELKMKPVLMAVFLHILSTSLQEESLARLSPARIYNGGVTKVNESENVTFKCKADNIKENTSIIYMYLFKHGETVVLQAINATTEYDTVFTLTNITVEHSGCYTCLYSEEDLRVSRTNATGHNSVSLEVLSKILPGKIEITEKGETLKLTCTFTKIPNCAQVYVYLTFNGIGNSKKQVICSHTTISTTFQLIFSKENSGNYSCVYSVSNYSLSEVRNTGENTIFVKEHEATTIPLSLIIGVLVAVSVVLLALFGFYRYQDILSIKVCQDPEVRNIPNHEPFYHEIATEDHLYTLADGELKSFGGSPVELVDSATAPYSTVQMHEADEQPSNRTTEAAYYDSIKAPYAAIQKRKASETYAIYSLEKC</sequence>